<dbReference type="SMART" id="SM00507">
    <property type="entry name" value="HNHc"/>
    <property type="match status" value="1"/>
</dbReference>
<dbReference type="AlphaFoldDB" id="A0A6M3XQ86"/>
<keyword evidence="2" id="KW-0540">Nuclease</keyword>
<dbReference type="GO" id="GO:0003676">
    <property type="term" value="F:nucleic acid binding"/>
    <property type="evidence" value="ECO:0007669"/>
    <property type="project" value="InterPro"/>
</dbReference>
<accession>A0A6M3XQ86</accession>
<name>A0A6M3XQ86_9ZZZZ</name>
<dbReference type="InterPro" id="IPR003615">
    <property type="entry name" value="HNH_nuc"/>
</dbReference>
<dbReference type="GO" id="GO:0008270">
    <property type="term" value="F:zinc ion binding"/>
    <property type="evidence" value="ECO:0007669"/>
    <property type="project" value="InterPro"/>
</dbReference>
<organism evidence="2">
    <name type="scientific">viral metagenome</name>
    <dbReference type="NCBI Taxonomy" id="1070528"/>
    <lineage>
        <taxon>unclassified sequences</taxon>
        <taxon>metagenomes</taxon>
        <taxon>organismal metagenomes</taxon>
    </lineage>
</organism>
<proteinExistence type="predicted"/>
<feature type="domain" description="HNH nuclease" evidence="1">
    <location>
        <begin position="246"/>
        <end position="298"/>
    </location>
</feature>
<gene>
    <name evidence="2" type="ORF">TM448B01807_0006</name>
</gene>
<keyword evidence="2" id="KW-0378">Hydrolase</keyword>
<sequence>MYCNRKRHSIKYVKEKTKEIAEGYKCLEENYINNRTKLKFKCKEGHIFFMKWAQFQRGCRCPKCSKYCNRYTIEDIKEKTKEIAEGYKCISDKYKNTKNKLTFLCDKNHIFEMGWNDFKKGHRCPICKKIKQKKEGNPFWKGGVVEKNIALFDTYASQLDFCEEVRRDSENTDYLQVKCTESNCEKWFRPTRVQVVSRICSLNKLVDGENRFYCSDKCKNSCSIFGQHMYPKGFINTDNIRYDQTEWASMVKERDNFECQRCGNKKKLVAHHIEGLNENPLMSADIDIGITLCKKCHKKAHKEIGCRFVDMRKENICNELH</sequence>
<keyword evidence="2" id="KW-0255">Endonuclease</keyword>
<dbReference type="Pfam" id="PF01844">
    <property type="entry name" value="HNH"/>
    <property type="match status" value="1"/>
</dbReference>
<dbReference type="EMBL" id="MT144825">
    <property type="protein sequence ID" value="QJI00052.1"/>
    <property type="molecule type" value="Genomic_DNA"/>
</dbReference>
<protein>
    <submittedName>
        <fullName evidence="2">Putative HNH endonuclease</fullName>
    </submittedName>
</protein>
<evidence type="ECO:0000259" key="1">
    <source>
        <dbReference type="SMART" id="SM00507"/>
    </source>
</evidence>
<evidence type="ECO:0000313" key="2">
    <source>
        <dbReference type="EMBL" id="QJI00052.1"/>
    </source>
</evidence>
<dbReference type="InterPro" id="IPR002711">
    <property type="entry name" value="HNH"/>
</dbReference>
<dbReference type="GO" id="GO:0004519">
    <property type="term" value="F:endonuclease activity"/>
    <property type="evidence" value="ECO:0007669"/>
    <property type="project" value="UniProtKB-KW"/>
</dbReference>
<reference evidence="2" key="1">
    <citation type="submission" date="2020-03" db="EMBL/GenBank/DDBJ databases">
        <title>The deep terrestrial virosphere.</title>
        <authorList>
            <person name="Holmfeldt K."/>
            <person name="Nilsson E."/>
            <person name="Simone D."/>
            <person name="Lopez-Fernandez M."/>
            <person name="Wu X."/>
            <person name="de Brujin I."/>
            <person name="Lundin D."/>
            <person name="Andersson A."/>
            <person name="Bertilsson S."/>
            <person name="Dopson M."/>
        </authorList>
    </citation>
    <scope>NUCLEOTIDE SEQUENCE</scope>
    <source>
        <strain evidence="2">TM448B01807</strain>
    </source>
</reference>